<accession>A0AAD4CUC9</accession>
<proteinExistence type="predicted"/>
<dbReference type="EMBL" id="VCAU01000010">
    <property type="protein sequence ID" value="KAF9892879.1"/>
    <property type="molecule type" value="Genomic_DNA"/>
</dbReference>
<evidence type="ECO:0000313" key="3">
    <source>
        <dbReference type="Proteomes" id="UP001194746"/>
    </source>
</evidence>
<dbReference type="AlphaFoldDB" id="A0AAD4CUC9"/>
<protein>
    <submittedName>
        <fullName evidence="2">Uncharacterized protein</fullName>
    </submittedName>
</protein>
<keyword evidence="3" id="KW-1185">Reference proteome</keyword>
<name>A0AAD4CUC9_ASPNN</name>
<reference evidence="2" key="2">
    <citation type="submission" date="2020-02" db="EMBL/GenBank/DDBJ databases">
        <authorList>
            <person name="Gilchrist C.L.M."/>
            <person name="Chooi Y.-H."/>
        </authorList>
    </citation>
    <scope>NUCLEOTIDE SEQUENCE</scope>
    <source>
        <strain evidence="2">MST-FP2251</strain>
    </source>
</reference>
<organism evidence="2 3">
    <name type="scientific">Aspergillus nanangensis</name>
    <dbReference type="NCBI Taxonomy" id="2582783"/>
    <lineage>
        <taxon>Eukaryota</taxon>
        <taxon>Fungi</taxon>
        <taxon>Dikarya</taxon>
        <taxon>Ascomycota</taxon>
        <taxon>Pezizomycotina</taxon>
        <taxon>Eurotiomycetes</taxon>
        <taxon>Eurotiomycetidae</taxon>
        <taxon>Eurotiales</taxon>
        <taxon>Aspergillaceae</taxon>
        <taxon>Aspergillus</taxon>
        <taxon>Aspergillus subgen. Circumdati</taxon>
    </lineage>
</organism>
<dbReference type="Proteomes" id="UP001194746">
    <property type="component" value="Unassembled WGS sequence"/>
</dbReference>
<evidence type="ECO:0000256" key="1">
    <source>
        <dbReference type="SAM" id="MobiDB-lite"/>
    </source>
</evidence>
<reference evidence="2" key="1">
    <citation type="journal article" date="2019" name="Beilstein J. Org. Chem.">
        <title>Nanangenines: drimane sesquiterpenoids as the dominant metabolite cohort of a novel Australian fungus, Aspergillus nanangensis.</title>
        <authorList>
            <person name="Lacey H.J."/>
            <person name="Gilchrist C.L.M."/>
            <person name="Crombie A."/>
            <person name="Kalaitzis J.A."/>
            <person name="Vuong D."/>
            <person name="Rutledge P.J."/>
            <person name="Turner P."/>
            <person name="Pitt J.I."/>
            <person name="Lacey E."/>
            <person name="Chooi Y.H."/>
            <person name="Piggott A.M."/>
        </authorList>
    </citation>
    <scope>NUCLEOTIDE SEQUENCE</scope>
    <source>
        <strain evidence="2">MST-FP2251</strain>
    </source>
</reference>
<feature type="region of interest" description="Disordered" evidence="1">
    <location>
        <begin position="94"/>
        <end position="115"/>
    </location>
</feature>
<gene>
    <name evidence="2" type="ORF">FE257_000468</name>
</gene>
<evidence type="ECO:0000313" key="2">
    <source>
        <dbReference type="EMBL" id="KAF9892879.1"/>
    </source>
</evidence>
<sequence>MAATPQWTIRDMKLYCNLKDTRCQWSFSIDNGSAPPQPCSYSAEGSPACQASTGPNSCGVFTVSSGWSDSFGSDSGFTTISVVDEEQRLIIYPSYSDRELEDGDVPDKQYTPQKI</sequence>
<comment type="caution">
    <text evidence="2">The sequence shown here is derived from an EMBL/GenBank/DDBJ whole genome shotgun (WGS) entry which is preliminary data.</text>
</comment>